<comment type="similarity">
    <text evidence="1">Belongs to the transferase hexapeptide repeat family.</text>
</comment>
<dbReference type="GO" id="GO:0005829">
    <property type="term" value="C:cytosol"/>
    <property type="evidence" value="ECO:0007669"/>
    <property type="project" value="TreeGrafter"/>
</dbReference>
<dbReference type="PANTHER" id="PTHR23416:SF23">
    <property type="entry name" value="ACETYLTRANSFERASE C18B11.09C-RELATED"/>
    <property type="match status" value="1"/>
</dbReference>
<dbReference type="SUPFAM" id="SSF51161">
    <property type="entry name" value="Trimeric LpxA-like enzymes"/>
    <property type="match status" value="1"/>
</dbReference>
<name>A0A7V4XUS6_9BACT</name>
<evidence type="ECO:0000313" key="3">
    <source>
        <dbReference type="EMBL" id="HGY95628.1"/>
    </source>
</evidence>
<dbReference type="PANTHER" id="PTHR23416">
    <property type="entry name" value="SIALIC ACID SYNTHASE-RELATED"/>
    <property type="match status" value="1"/>
</dbReference>
<reference evidence="3" key="1">
    <citation type="journal article" date="2020" name="mSystems">
        <title>Genome- and Community-Level Interaction Insights into Carbon Utilization and Element Cycling Functions of Hydrothermarchaeota in Hydrothermal Sediment.</title>
        <authorList>
            <person name="Zhou Z."/>
            <person name="Liu Y."/>
            <person name="Xu W."/>
            <person name="Pan J."/>
            <person name="Luo Z.H."/>
            <person name="Li M."/>
        </authorList>
    </citation>
    <scope>NUCLEOTIDE SEQUENCE [LARGE SCALE GENOMIC DNA]</scope>
    <source>
        <strain evidence="3">SpSt-855</strain>
    </source>
</reference>
<comment type="caution">
    <text evidence="3">The sequence shown here is derived from an EMBL/GenBank/DDBJ whole genome shotgun (WGS) entry which is preliminary data.</text>
</comment>
<evidence type="ECO:0000256" key="2">
    <source>
        <dbReference type="ARBA" id="ARBA00022679"/>
    </source>
</evidence>
<dbReference type="Gene3D" id="2.160.10.10">
    <property type="entry name" value="Hexapeptide repeat proteins"/>
    <property type="match status" value="1"/>
</dbReference>
<sequence length="194" mass="21328">MTTDLTQPATDPHLQPSYSVANRARRAVWNLFYALFFRTSPRPLHGWRSMILRLFGAKLAPNCHFYPKCRIWAPWNLVCEEAVGVGDDAELYNPSLLTIGSHAVISQGAYVCGATHLYNEPSFRLVSYPMRIGAYSWVCAKAIVSPGVNVGDGAILAMASIATKDLEPFGVYAGMPARKVKDRDRAAVPALLSK</sequence>
<gene>
    <name evidence="3" type="ORF">ENW50_13225</name>
</gene>
<accession>A0A7V4XUS6</accession>
<dbReference type="EMBL" id="DTKL01000081">
    <property type="protein sequence ID" value="HGY95628.1"/>
    <property type="molecule type" value="Genomic_DNA"/>
</dbReference>
<dbReference type="AlphaFoldDB" id="A0A7V4XUS6"/>
<dbReference type="InterPro" id="IPR011004">
    <property type="entry name" value="Trimer_LpxA-like_sf"/>
</dbReference>
<protein>
    <submittedName>
        <fullName evidence="3">Putative colanic acid biosynthesis acetyltransferase</fullName>
    </submittedName>
</protein>
<dbReference type="InterPro" id="IPR051159">
    <property type="entry name" value="Hexapeptide_acetyltransf"/>
</dbReference>
<keyword evidence="2 3" id="KW-0808">Transferase</keyword>
<evidence type="ECO:0000256" key="1">
    <source>
        <dbReference type="ARBA" id="ARBA00007274"/>
    </source>
</evidence>
<organism evidence="3">
    <name type="scientific">Acidobacterium capsulatum</name>
    <dbReference type="NCBI Taxonomy" id="33075"/>
    <lineage>
        <taxon>Bacteria</taxon>
        <taxon>Pseudomonadati</taxon>
        <taxon>Acidobacteriota</taxon>
        <taxon>Terriglobia</taxon>
        <taxon>Terriglobales</taxon>
        <taxon>Acidobacteriaceae</taxon>
        <taxon>Acidobacterium</taxon>
    </lineage>
</organism>
<proteinExistence type="inferred from homology"/>
<dbReference type="GO" id="GO:0008374">
    <property type="term" value="F:O-acyltransferase activity"/>
    <property type="evidence" value="ECO:0007669"/>
    <property type="project" value="TreeGrafter"/>
</dbReference>